<dbReference type="EMBL" id="JBCGBO010000001">
    <property type="protein sequence ID" value="KAK9228175.1"/>
    <property type="molecule type" value="Genomic_DNA"/>
</dbReference>
<reference evidence="4 5" key="1">
    <citation type="submission" date="2024-05" db="EMBL/GenBank/DDBJ databases">
        <title>Haplotype-resolved chromosome-level genome assembly of Huyou (Citrus changshanensis).</title>
        <authorList>
            <person name="Miao C."/>
            <person name="Chen W."/>
            <person name="Wu Y."/>
            <person name="Wang L."/>
            <person name="Zhao S."/>
            <person name="Grierson D."/>
            <person name="Xu C."/>
            <person name="Chen K."/>
        </authorList>
    </citation>
    <scope>NUCLEOTIDE SEQUENCE [LARGE SCALE GENOMIC DNA]</scope>
    <source>
        <strain evidence="4">01-14</strain>
        <tissue evidence="4">Leaf</tissue>
    </source>
</reference>
<comment type="caution">
    <text evidence="4">The sequence shown here is derived from an EMBL/GenBank/DDBJ whole genome shotgun (WGS) entry which is preliminary data.</text>
</comment>
<protein>
    <recommendedName>
        <fullName evidence="6">UDP-glycosyltransferases domain-containing protein</fullName>
    </recommendedName>
</protein>
<evidence type="ECO:0008006" key="6">
    <source>
        <dbReference type="Google" id="ProtNLM"/>
    </source>
</evidence>
<sequence length="976" mass="107977">MAAMQTTKTHIALLASPGMGHFIPVLELGKRFATQNDFQVTIFVVATDTSTVQSQLRNLPNPHLFNIVSLPPVDISALLDADASIVIKIIFMMRESLPALRSSISTLKPRPTALFADLFGTEAFQIADEFEMLKYVYIASNAWFLAATIYFPTIDKRLQEEHYGRKQPLMIPGCRSVRFQDTLEAFTDPKDQLFDEYLRIGLEMVTADGILINTWEDLEPTTLASLRDGISKLPPIYPIGPVVRSMGSSHMSENSSLLEWLDMQPTESVIYVSFGSGGTLSANQMVEVAWGLELSQQRFIWVVRPPMDNDVSGSFFKVGDGSSDGTPDYLPDGFLTRNAKMGLVVPDWAPQVEILGHASVGGFLSHCGWNSTLESIVNGVPLIVWPLYAEQKMNATMLAEELGVAVRPNEMPTENLVKREEIEMMVRRILVDKEGQALRSRVKELKHSAKKASTKGGSSYNALSQVAKQCEMSLQGLMAKCLTMEIRKPHVALLASPGMGHLIPVLELGKRLVIQNNHHATIFVVANDTSSEQLSKLVNSPDYDILDIVLLPRIDISGIVCTDASLVTQIAVMMHESIPALRSTISAMKYRPTALIVDLFGTEAMAVADEFEMLKYMFIASNAWFVAVTIYAPALDKKVLQEEHVNQKKPLKIPGCSAVRFEDTLEAFLDPYGPMYDGFLQVGMDMSKADGILVNTWEDLESKTLAALRDFNMLRRVAKAPVYPVGPLARSVASSPVSGSHVVLDWLDKQPHESVIYVSFGSGGTLSSKQTMELAWGLEQSKQRFIWVVRPPLDHDVFDSYLTAGSGALNTAEGALDYHYLPEGFLIRTRDVGLVVPMWAPQPEILAHPSVGGFLTHCGWNSTMESIVNGVPMIVWPLYAEQKMNATMLTEELRVAIRSKEVPSEKSVVERGEIEMMVRRIVAEKQGHAIRNRVKELKHSAQKALINGGSSYNSLSKIAHECENSLQFTQEKAEGA</sequence>
<dbReference type="PROSITE" id="PS00375">
    <property type="entry name" value="UDPGT"/>
    <property type="match status" value="2"/>
</dbReference>
<evidence type="ECO:0000256" key="2">
    <source>
        <dbReference type="ARBA" id="ARBA00022676"/>
    </source>
</evidence>
<dbReference type="GO" id="GO:0047209">
    <property type="term" value="F:coniferyl-alcohol glucosyltransferase activity"/>
    <property type="evidence" value="ECO:0007669"/>
    <property type="project" value="TreeGrafter"/>
</dbReference>
<evidence type="ECO:0000256" key="1">
    <source>
        <dbReference type="ARBA" id="ARBA00009995"/>
    </source>
</evidence>
<keyword evidence="5" id="KW-1185">Reference proteome</keyword>
<dbReference type="PANTHER" id="PTHR48046:SF7">
    <property type="entry name" value="UDP-GLYCOSYLTRANSFERASE 72E1"/>
    <property type="match status" value="1"/>
</dbReference>
<accession>A0AAP0MW91</accession>
<proteinExistence type="inferred from homology"/>
<dbReference type="AlphaFoldDB" id="A0AAP0MW91"/>
<dbReference type="PANTHER" id="PTHR48046">
    <property type="entry name" value="UDP-GLYCOSYLTRANSFERASE 72E1"/>
    <property type="match status" value="1"/>
</dbReference>
<evidence type="ECO:0000313" key="4">
    <source>
        <dbReference type="EMBL" id="KAK9228175.1"/>
    </source>
</evidence>
<keyword evidence="2" id="KW-0328">Glycosyltransferase</keyword>
<dbReference type="Gene3D" id="3.40.50.2000">
    <property type="entry name" value="Glycogen Phosphorylase B"/>
    <property type="match status" value="4"/>
</dbReference>
<comment type="similarity">
    <text evidence="1">Belongs to the UDP-glycosyltransferase family.</text>
</comment>
<name>A0AAP0MW91_9ROSI</name>
<keyword evidence="3" id="KW-0808">Transferase</keyword>
<dbReference type="SUPFAM" id="SSF53756">
    <property type="entry name" value="UDP-Glycosyltransferase/glycogen phosphorylase"/>
    <property type="match status" value="2"/>
</dbReference>
<dbReference type="CDD" id="cd03784">
    <property type="entry name" value="GT1_Gtf-like"/>
    <property type="match status" value="2"/>
</dbReference>
<evidence type="ECO:0000256" key="3">
    <source>
        <dbReference type="ARBA" id="ARBA00022679"/>
    </source>
</evidence>
<evidence type="ECO:0000313" key="5">
    <source>
        <dbReference type="Proteomes" id="UP001428341"/>
    </source>
</evidence>
<organism evidence="4 5">
    <name type="scientific">Citrus x changshan-huyou</name>
    <dbReference type="NCBI Taxonomy" id="2935761"/>
    <lineage>
        <taxon>Eukaryota</taxon>
        <taxon>Viridiplantae</taxon>
        <taxon>Streptophyta</taxon>
        <taxon>Embryophyta</taxon>
        <taxon>Tracheophyta</taxon>
        <taxon>Spermatophyta</taxon>
        <taxon>Magnoliopsida</taxon>
        <taxon>eudicotyledons</taxon>
        <taxon>Gunneridae</taxon>
        <taxon>Pentapetalae</taxon>
        <taxon>rosids</taxon>
        <taxon>malvids</taxon>
        <taxon>Sapindales</taxon>
        <taxon>Rutaceae</taxon>
        <taxon>Aurantioideae</taxon>
        <taxon>Citrus</taxon>
    </lineage>
</organism>
<dbReference type="InterPro" id="IPR002213">
    <property type="entry name" value="UDP_glucos_trans"/>
</dbReference>
<dbReference type="FunFam" id="3.40.50.2000:FF:000051">
    <property type="entry name" value="Glycosyltransferase"/>
    <property type="match status" value="2"/>
</dbReference>
<gene>
    <name evidence="4" type="ORF">WN944_021124</name>
</gene>
<dbReference type="InterPro" id="IPR035595">
    <property type="entry name" value="UDP_glycos_trans_CS"/>
</dbReference>
<dbReference type="Proteomes" id="UP001428341">
    <property type="component" value="Unassembled WGS sequence"/>
</dbReference>
<dbReference type="Pfam" id="PF00201">
    <property type="entry name" value="UDPGT"/>
    <property type="match status" value="2"/>
</dbReference>